<dbReference type="SUPFAM" id="SSF54593">
    <property type="entry name" value="Glyoxalase/Bleomycin resistance protein/Dihydroxybiphenyl dioxygenase"/>
    <property type="match status" value="1"/>
</dbReference>
<dbReference type="PANTHER" id="PTHR39175">
    <property type="entry name" value="FAMILY PROTEIN, PUTATIVE (AFU_ORTHOLOGUE AFUA_3G15060)-RELATED"/>
    <property type="match status" value="1"/>
</dbReference>
<dbReference type="InterPro" id="IPR004360">
    <property type="entry name" value="Glyas_Fos-R_dOase_dom"/>
</dbReference>
<dbReference type="OrthoDB" id="9813630at2"/>
<dbReference type="RefSeq" id="WP_155111625.1">
    <property type="nucleotide sequence ID" value="NZ_WMIB01000004.1"/>
</dbReference>
<dbReference type="PROSITE" id="PS51819">
    <property type="entry name" value="VOC"/>
    <property type="match status" value="1"/>
</dbReference>
<evidence type="ECO:0000259" key="1">
    <source>
        <dbReference type="PROSITE" id="PS51819"/>
    </source>
</evidence>
<dbReference type="PANTHER" id="PTHR39175:SF1">
    <property type="entry name" value="FAMILY PROTEIN, PUTATIVE (AFU_ORTHOLOGUE AFUA_3G15060)-RELATED"/>
    <property type="match status" value="1"/>
</dbReference>
<dbReference type="Gene3D" id="3.10.180.10">
    <property type="entry name" value="2,3-Dihydroxybiphenyl 1,2-Dioxygenase, domain 1"/>
    <property type="match status" value="1"/>
</dbReference>
<proteinExistence type="predicted"/>
<dbReference type="AlphaFoldDB" id="A0A7X2S4H1"/>
<keyword evidence="3" id="KW-1185">Reference proteome</keyword>
<accession>A0A7X2S4H1</accession>
<sequence length="125" mass="14364">MNKIQYSKIDHVQICVPAHSESEAREFYLHTLGFKEISKPESLRGSGGFWCSAGEIEVHIGLEDIKETESRRHPAFEITNLDEARKLLVEAGVKIKEEKPIPGRERYSFPDPFGNKIEFLEYKKS</sequence>
<comment type="caution">
    <text evidence="2">The sequence shown here is derived from an EMBL/GenBank/DDBJ whole genome shotgun (WGS) entry which is preliminary data.</text>
</comment>
<reference evidence="2 3" key="1">
    <citation type="journal article" date="2017" name="Int. J. Syst. Evol. Microbiol.">
        <title>Bacillus mangrovi sp. nov., isolated from a sediment sample from a mangrove forest.</title>
        <authorList>
            <person name="Gupta V."/>
            <person name="Singh P.K."/>
            <person name="Korpole S."/>
            <person name="Tanuku N.R.S."/>
            <person name="Pinnaka A.K."/>
        </authorList>
    </citation>
    <scope>NUCLEOTIDE SEQUENCE [LARGE SCALE GENOMIC DNA]</scope>
    <source>
        <strain evidence="2 3">KCTC 33872</strain>
    </source>
</reference>
<organism evidence="2 3">
    <name type="scientific">Metabacillus mangrovi</name>
    <dbReference type="NCBI Taxonomy" id="1491830"/>
    <lineage>
        <taxon>Bacteria</taxon>
        <taxon>Bacillati</taxon>
        <taxon>Bacillota</taxon>
        <taxon>Bacilli</taxon>
        <taxon>Bacillales</taxon>
        <taxon>Bacillaceae</taxon>
        <taxon>Metabacillus</taxon>
    </lineage>
</organism>
<evidence type="ECO:0000313" key="2">
    <source>
        <dbReference type="EMBL" id="MTH53095.1"/>
    </source>
</evidence>
<feature type="domain" description="VOC" evidence="1">
    <location>
        <begin position="8"/>
        <end position="122"/>
    </location>
</feature>
<evidence type="ECO:0000313" key="3">
    <source>
        <dbReference type="Proteomes" id="UP000434639"/>
    </source>
</evidence>
<dbReference type="InterPro" id="IPR029068">
    <property type="entry name" value="Glyas_Bleomycin-R_OHBP_Dase"/>
</dbReference>
<dbReference type="EMBL" id="WMIB01000004">
    <property type="protein sequence ID" value="MTH53095.1"/>
    <property type="molecule type" value="Genomic_DNA"/>
</dbReference>
<protein>
    <submittedName>
        <fullName evidence="2">Glyoxalase</fullName>
    </submittedName>
</protein>
<dbReference type="Pfam" id="PF00903">
    <property type="entry name" value="Glyoxalase"/>
    <property type="match status" value="1"/>
</dbReference>
<dbReference type="InterPro" id="IPR037523">
    <property type="entry name" value="VOC_core"/>
</dbReference>
<name>A0A7X2S4H1_9BACI</name>
<dbReference type="Proteomes" id="UP000434639">
    <property type="component" value="Unassembled WGS sequence"/>
</dbReference>
<gene>
    <name evidence="2" type="ORF">GKZ89_06690</name>
</gene>